<accession>A0A8B8C9D7</accession>
<evidence type="ECO:0000313" key="3">
    <source>
        <dbReference type="RefSeq" id="XP_022311381.1"/>
    </source>
</evidence>
<dbReference type="OrthoDB" id="6180813at2759"/>
<evidence type="ECO:0000313" key="2">
    <source>
        <dbReference type="Proteomes" id="UP000694844"/>
    </source>
</evidence>
<dbReference type="Proteomes" id="UP000694844">
    <property type="component" value="Chromosome 10"/>
</dbReference>
<keyword evidence="2" id="KW-1185">Reference proteome</keyword>
<name>A0A8B8C9D7_CRAVI</name>
<dbReference type="RefSeq" id="XP_022311381.1">
    <property type="nucleotide sequence ID" value="XM_022455673.1"/>
</dbReference>
<sequence length="164" mass="18575">MTTLPIVLFLFLVVFVNSVYIDSDYYPPLPFGEENYCLHEGPVSFRVRYGASIPNCLPPPGPVTRRTYININVYSARPYRCPGSSYVCGYSKVPSDPRGNVLVKCCEALGVTYKDKQCVRYFRVEDRSYPSPTKSGFFLVGATPIVLPRNQIGFYNTECPFIRQ</sequence>
<feature type="chain" id="PRO_5034826652" evidence="1">
    <location>
        <begin position="19"/>
        <end position="164"/>
    </location>
</feature>
<keyword evidence="1" id="KW-0732">Signal</keyword>
<dbReference type="AlphaFoldDB" id="A0A8B8C9D7"/>
<dbReference type="GeneID" id="111116679"/>
<evidence type="ECO:0000256" key="1">
    <source>
        <dbReference type="SAM" id="SignalP"/>
    </source>
</evidence>
<gene>
    <name evidence="3" type="primary">LOC111116679</name>
</gene>
<proteinExistence type="predicted"/>
<reference evidence="3" key="1">
    <citation type="submission" date="2025-08" db="UniProtKB">
        <authorList>
            <consortium name="RefSeq"/>
        </authorList>
    </citation>
    <scope>IDENTIFICATION</scope>
    <source>
        <tissue evidence="3">Whole sample</tissue>
    </source>
</reference>
<dbReference type="KEGG" id="cvn:111116679"/>
<organism evidence="2 3">
    <name type="scientific">Crassostrea virginica</name>
    <name type="common">Eastern oyster</name>
    <dbReference type="NCBI Taxonomy" id="6565"/>
    <lineage>
        <taxon>Eukaryota</taxon>
        <taxon>Metazoa</taxon>
        <taxon>Spiralia</taxon>
        <taxon>Lophotrochozoa</taxon>
        <taxon>Mollusca</taxon>
        <taxon>Bivalvia</taxon>
        <taxon>Autobranchia</taxon>
        <taxon>Pteriomorphia</taxon>
        <taxon>Ostreida</taxon>
        <taxon>Ostreoidea</taxon>
        <taxon>Ostreidae</taxon>
        <taxon>Crassostrea</taxon>
    </lineage>
</organism>
<feature type="signal peptide" evidence="1">
    <location>
        <begin position="1"/>
        <end position="18"/>
    </location>
</feature>
<protein>
    <submittedName>
        <fullName evidence="3">Uncharacterized protein LOC111116679</fullName>
    </submittedName>
</protein>